<name>A0A8S1HDL6_9PELO</name>
<dbReference type="GO" id="GO:0005764">
    <property type="term" value="C:lysosome"/>
    <property type="evidence" value="ECO:0007669"/>
    <property type="project" value="TreeGrafter"/>
</dbReference>
<keyword evidence="6 9" id="KW-0472">Membrane</keyword>
<organism evidence="10 11">
    <name type="scientific">Caenorhabditis auriculariae</name>
    <dbReference type="NCBI Taxonomy" id="2777116"/>
    <lineage>
        <taxon>Eukaryota</taxon>
        <taxon>Metazoa</taxon>
        <taxon>Ecdysozoa</taxon>
        <taxon>Nematoda</taxon>
        <taxon>Chromadorea</taxon>
        <taxon>Rhabditida</taxon>
        <taxon>Rhabditina</taxon>
        <taxon>Rhabditomorpha</taxon>
        <taxon>Rhabditoidea</taxon>
        <taxon>Rhabditidae</taxon>
        <taxon>Peloderinae</taxon>
        <taxon>Caenorhabditis</taxon>
    </lineage>
</organism>
<evidence type="ECO:0000256" key="2">
    <source>
        <dbReference type="ARBA" id="ARBA00006618"/>
    </source>
</evidence>
<evidence type="ECO:0000313" key="11">
    <source>
        <dbReference type="Proteomes" id="UP000835052"/>
    </source>
</evidence>
<comment type="subcellular location">
    <subcellularLocation>
        <location evidence="1">Membrane</location>
        <topology evidence="1">Multi-pass membrane protein</topology>
    </subcellularLocation>
</comment>
<evidence type="ECO:0000256" key="1">
    <source>
        <dbReference type="ARBA" id="ARBA00004141"/>
    </source>
</evidence>
<keyword evidence="11" id="KW-1185">Reference proteome</keyword>
<evidence type="ECO:0000256" key="7">
    <source>
        <dbReference type="ARBA" id="ARBA00023180"/>
    </source>
</evidence>
<dbReference type="Proteomes" id="UP000835052">
    <property type="component" value="Unassembled WGS sequence"/>
</dbReference>
<keyword evidence="3 9" id="KW-0812">Transmembrane</keyword>
<evidence type="ECO:0000313" key="10">
    <source>
        <dbReference type="EMBL" id="CAD6193899.1"/>
    </source>
</evidence>
<evidence type="ECO:0000256" key="8">
    <source>
        <dbReference type="SAM" id="MobiDB-lite"/>
    </source>
</evidence>
<feature type="region of interest" description="Disordered" evidence="8">
    <location>
        <begin position="395"/>
        <end position="423"/>
    </location>
</feature>
<dbReference type="EMBL" id="CAJGYM010000039">
    <property type="protein sequence ID" value="CAD6193899.1"/>
    <property type="molecule type" value="Genomic_DNA"/>
</dbReference>
<keyword evidence="5 9" id="KW-1133">Transmembrane helix</keyword>
<feature type="transmembrane region" description="Helical" evidence="9">
    <location>
        <begin position="676"/>
        <end position="695"/>
    </location>
</feature>
<dbReference type="InterPro" id="IPR025958">
    <property type="entry name" value="SID1_TM_fam"/>
</dbReference>
<feature type="transmembrane region" description="Helical" evidence="9">
    <location>
        <begin position="556"/>
        <end position="574"/>
    </location>
</feature>
<feature type="transmembrane region" description="Helical" evidence="9">
    <location>
        <begin position="442"/>
        <end position="459"/>
    </location>
</feature>
<accession>A0A8S1HDL6</accession>
<dbReference type="AlphaFoldDB" id="A0A8S1HDL6"/>
<dbReference type="GO" id="GO:0005886">
    <property type="term" value="C:plasma membrane"/>
    <property type="evidence" value="ECO:0007669"/>
    <property type="project" value="TreeGrafter"/>
</dbReference>
<dbReference type="PANTHER" id="PTHR12185">
    <property type="entry name" value="SID1 TRANSMEMBRANE FAMILY MEMEBER"/>
    <property type="match status" value="1"/>
</dbReference>
<dbReference type="PANTHER" id="PTHR12185:SF1">
    <property type="entry name" value="SYSTEMIC RNA INTERFERENCE DEFECTIVE PROTEIN 1"/>
    <property type="match status" value="1"/>
</dbReference>
<feature type="transmembrane region" description="Helical" evidence="9">
    <location>
        <begin position="758"/>
        <end position="777"/>
    </location>
</feature>
<feature type="transmembrane region" description="Helical" evidence="9">
    <location>
        <begin position="526"/>
        <end position="550"/>
    </location>
</feature>
<evidence type="ECO:0000256" key="3">
    <source>
        <dbReference type="ARBA" id="ARBA00022692"/>
    </source>
</evidence>
<feature type="transmembrane region" description="Helical" evidence="9">
    <location>
        <begin position="609"/>
        <end position="628"/>
    </location>
</feature>
<comment type="similarity">
    <text evidence="2">Belongs to the SID1 family.</text>
</comment>
<dbReference type="Pfam" id="PF13965">
    <property type="entry name" value="SID-1_RNA_chan"/>
    <property type="match status" value="1"/>
</dbReference>
<sequence>MIHRRLTSSSLPESGDFSIFYCFFMLQLLHRAIITLLLSGSALARSSNNNSHDAEKLPFKILELTNESLKNDTLLPQSVNIYYIKLNISDALDLFRIFFEIEAPKKLSSFGNDSFFEAAVSNGRDSVTLSLPLLLRSGLRVFQDGRILKPLLPEDFRITKKSKSVDQFLVISIMSRINQEIPFRMHLKRYDRSQYFVKLSTKISSRTLASQTVNHVKPLAFRINVTDLPSFMVRVSSPDKICASLVSIGPETNLYSTSLVQKVTTNRILSFTQRADLYFSKEEVSNHPAVDVFVFVNADDSDCGNFSDSRELAKNKQITISFFAPNSENFWLATVATPISFFLPFLSCFMWIFMKKFREERGRKRVAVDDENLIHLNDSPNSTLDSGETPVLTFSHDVSPTPRRDETSEVHQSDQHDRPQELPPVESSLFPILTGIFRERQVNYYPIALLFPIFLHTATEYYKWHNSPLANRDEMCFHNFACARPLGEFASFNHIYSNVGYALCGCQFILVVLLRKDRYSKSSGVYSSTGLDVTIGVYLVMQAVASAVYHICPNSIAYQFDTPFIEILCSLIVLRQWYVRKQIHSAAHANFIVVLFLVLHFVVSLGDHWFWTRYLLACFQMTLVGTAVRRKLLENKGIAAVSQIGSAAWALSTVVLNALLVINYAIFVNAIHLNQISTFCCLLNAVIYIAYYIWMKKVVFKENISRFSYSMGALGIFFWALAVSFFVHDETDWTLSPARSRALNQECIFLNFYDSHDMWHITSAFAIFFSLLLITTLDDDQNHVDKHILNNF</sequence>
<dbReference type="GO" id="GO:0003725">
    <property type="term" value="F:double-stranded RNA binding"/>
    <property type="evidence" value="ECO:0007669"/>
    <property type="project" value="TreeGrafter"/>
</dbReference>
<evidence type="ECO:0000256" key="5">
    <source>
        <dbReference type="ARBA" id="ARBA00022989"/>
    </source>
</evidence>
<dbReference type="GO" id="GO:0051033">
    <property type="term" value="F:RNA transmembrane transporter activity"/>
    <property type="evidence" value="ECO:0007669"/>
    <property type="project" value="TreeGrafter"/>
</dbReference>
<feature type="transmembrane region" description="Helical" evidence="9">
    <location>
        <begin position="495"/>
        <end position="514"/>
    </location>
</feature>
<evidence type="ECO:0000256" key="4">
    <source>
        <dbReference type="ARBA" id="ARBA00022729"/>
    </source>
</evidence>
<comment type="caution">
    <text evidence="10">The sequence shown here is derived from an EMBL/GenBank/DDBJ whole genome shotgun (WGS) entry which is preliminary data.</text>
</comment>
<evidence type="ECO:0008006" key="12">
    <source>
        <dbReference type="Google" id="ProtNLM"/>
    </source>
</evidence>
<feature type="transmembrane region" description="Helical" evidence="9">
    <location>
        <begin position="649"/>
        <end position="670"/>
    </location>
</feature>
<feature type="transmembrane region" description="Helical" evidence="9">
    <location>
        <begin position="330"/>
        <end position="354"/>
    </location>
</feature>
<evidence type="ECO:0000256" key="9">
    <source>
        <dbReference type="SAM" id="Phobius"/>
    </source>
</evidence>
<proteinExistence type="inferred from homology"/>
<feature type="transmembrane region" description="Helical" evidence="9">
    <location>
        <begin position="707"/>
        <end position="727"/>
    </location>
</feature>
<keyword evidence="4" id="KW-0732">Signal</keyword>
<evidence type="ECO:0000256" key="6">
    <source>
        <dbReference type="ARBA" id="ARBA00023136"/>
    </source>
</evidence>
<gene>
    <name evidence="10" type="ORF">CAUJ_LOCUS9818</name>
</gene>
<keyword evidence="7" id="KW-0325">Glycoprotein</keyword>
<protein>
    <recommendedName>
        <fullName evidence="12">SID1 transmembrane family member 1</fullName>
    </recommendedName>
</protein>
<reference evidence="10" key="1">
    <citation type="submission" date="2020-10" db="EMBL/GenBank/DDBJ databases">
        <authorList>
            <person name="Kikuchi T."/>
        </authorList>
    </citation>
    <scope>NUCLEOTIDE SEQUENCE</scope>
    <source>
        <strain evidence="10">NKZ352</strain>
    </source>
</reference>
<feature type="compositionally biased region" description="Basic and acidic residues" evidence="8">
    <location>
        <begin position="402"/>
        <end position="420"/>
    </location>
</feature>
<feature type="transmembrane region" description="Helical" evidence="9">
    <location>
        <begin position="586"/>
        <end position="603"/>
    </location>
</feature>
<dbReference type="OrthoDB" id="416618at2759"/>